<evidence type="ECO:0000256" key="6">
    <source>
        <dbReference type="ARBA" id="ARBA00022989"/>
    </source>
</evidence>
<keyword evidence="13" id="KW-1185">Reference proteome</keyword>
<dbReference type="InterPro" id="IPR002401">
    <property type="entry name" value="Cyt_P450_E_grp-I"/>
</dbReference>
<evidence type="ECO:0000256" key="7">
    <source>
        <dbReference type="ARBA" id="ARBA00023002"/>
    </source>
</evidence>
<sequence length="522" mass="59917">IIKMDMNLSSVLTSFLIIASITFAVKVLNWIWFSPKKLEKFLRKQGLNGNPYRLLVGDMNDLIGVVKSEQSKSIQLFDNLSSHIMPYFHQIIQKHGQNPFTWFGPSPRLIITDPHIIKEILTKPELFHKTLPDPIGETIAGGLLYLEDEKWTKHRKLINPAFHLQKLKNMTMAIQLSCSNMIDKWEALIISSNNGKPREIDVWPYFEDLSGDVISKVGFGSSHEQGRRIFELQKEQVKLVLQLMQFFFIPGFRHIPTKSNIRMKSISKEIQSLLKGLINQRDREMERGEAINDDLLGILLESNIREIQEHGNKNMGMSTEDVIEECKLFYFAGSETTSSLLVWTMVMLSVHQDWQTRAREEILQFFGKNEPTFDGLNRLKIVTMILHEVLRLYTPIPLIARSPIKKVKVGNLTLPVGVHVLLLIGLLHHDPKIWGEDVNEFKPERFSEGISNATKVQFSFIPFSSGPRICIGQHFAMIEVKMALAMILQKFSFELSPSYLHAPFSIITLQPKYGAPLLFHKF</sequence>
<evidence type="ECO:0000256" key="1">
    <source>
        <dbReference type="ARBA" id="ARBA00004167"/>
    </source>
</evidence>
<comment type="similarity">
    <text evidence="2 11">Belongs to the cytochrome P450 family.</text>
</comment>
<evidence type="ECO:0000256" key="3">
    <source>
        <dbReference type="ARBA" id="ARBA00022617"/>
    </source>
</evidence>
<evidence type="ECO:0000256" key="8">
    <source>
        <dbReference type="ARBA" id="ARBA00023004"/>
    </source>
</evidence>
<dbReference type="Pfam" id="PF00067">
    <property type="entry name" value="p450"/>
    <property type="match status" value="1"/>
</dbReference>
<gene>
    <name evidence="12" type="ORF">RD792_003619</name>
</gene>
<keyword evidence="6" id="KW-1133">Transmembrane helix</keyword>
<keyword evidence="10" id="KW-0472">Membrane</keyword>
<keyword evidence="9 11" id="KW-0503">Monooxygenase</keyword>
<name>A0ABR0DG39_9LAMI</name>
<accession>A0ABR0DG39</accession>
<dbReference type="PRINTS" id="PR00385">
    <property type="entry name" value="P450"/>
</dbReference>
<comment type="subcellular location">
    <subcellularLocation>
        <location evidence="1">Membrane</location>
        <topology evidence="1">Single-pass membrane protein</topology>
    </subcellularLocation>
</comment>
<evidence type="ECO:0000256" key="11">
    <source>
        <dbReference type="RuleBase" id="RU000461"/>
    </source>
</evidence>
<dbReference type="InterPro" id="IPR036396">
    <property type="entry name" value="Cyt_P450_sf"/>
</dbReference>
<keyword evidence="8 11" id="KW-0408">Iron</keyword>
<keyword evidence="7 11" id="KW-0560">Oxidoreductase</keyword>
<dbReference type="PROSITE" id="PS00086">
    <property type="entry name" value="CYTOCHROME_P450"/>
    <property type="match status" value="1"/>
</dbReference>
<dbReference type="SUPFAM" id="SSF48264">
    <property type="entry name" value="Cytochrome P450"/>
    <property type="match status" value="1"/>
</dbReference>
<dbReference type="EMBL" id="JAYDYQ010001088">
    <property type="protein sequence ID" value="KAK4487881.1"/>
    <property type="molecule type" value="Genomic_DNA"/>
</dbReference>
<evidence type="ECO:0000256" key="4">
    <source>
        <dbReference type="ARBA" id="ARBA00022692"/>
    </source>
</evidence>
<proteinExistence type="inferred from homology"/>
<dbReference type="InterPro" id="IPR001128">
    <property type="entry name" value="Cyt_P450"/>
</dbReference>
<dbReference type="Gene3D" id="1.10.630.10">
    <property type="entry name" value="Cytochrome P450"/>
    <property type="match status" value="1"/>
</dbReference>
<keyword evidence="4" id="KW-0812">Transmembrane</keyword>
<dbReference type="PANTHER" id="PTHR24282:SF273">
    <property type="entry name" value="CYTOCHROME P450 CYP72A219-LIKE"/>
    <property type="match status" value="1"/>
</dbReference>
<keyword evidence="5 11" id="KW-0479">Metal-binding</keyword>
<evidence type="ECO:0000256" key="9">
    <source>
        <dbReference type="ARBA" id="ARBA00023033"/>
    </source>
</evidence>
<dbReference type="InterPro" id="IPR017972">
    <property type="entry name" value="Cyt_P450_CS"/>
</dbReference>
<dbReference type="PANTHER" id="PTHR24282">
    <property type="entry name" value="CYTOCHROME P450 FAMILY MEMBER"/>
    <property type="match status" value="1"/>
</dbReference>
<evidence type="ECO:0000256" key="10">
    <source>
        <dbReference type="ARBA" id="ARBA00023136"/>
    </source>
</evidence>
<keyword evidence="3 11" id="KW-0349">Heme</keyword>
<protein>
    <recommendedName>
        <fullName evidence="14">Cytochrome P450</fullName>
    </recommendedName>
</protein>
<reference evidence="12 13" key="1">
    <citation type="journal article" date="2023" name="bioRxiv">
        <title>Genome report: Whole genome sequence and annotation of Penstemon davidsonii.</title>
        <authorList>
            <person name="Ostevik K.L."/>
            <person name="Alabady M."/>
            <person name="Zhang M."/>
            <person name="Rausher M.D."/>
        </authorList>
    </citation>
    <scope>NUCLEOTIDE SEQUENCE [LARGE SCALE GENOMIC DNA]</scope>
    <source>
        <strain evidence="12">DNT005</strain>
        <tissue evidence="12">Whole leaf</tissue>
    </source>
</reference>
<evidence type="ECO:0000313" key="12">
    <source>
        <dbReference type="EMBL" id="KAK4487881.1"/>
    </source>
</evidence>
<dbReference type="PRINTS" id="PR00463">
    <property type="entry name" value="EP450I"/>
</dbReference>
<dbReference type="Proteomes" id="UP001291926">
    <property type="component" value="Unassembled WGS sequence"/>
</dbReference>
<evidence type="ECO:0000256" key="2">
    <source>
        <dbReference type="ARBA" id="ARBA00010617"/>
    </source>
</evidence>
<dbReference type="InterPro" id="IPR050665">
    <property type="entry name" value="Cytochrome_P450_Monooxygen"/>
</dbReference>
<evidence type="ECO:0000256" key="5">
    <source>
        <dbReference type="ARBA" id="ARBA00022723"/>
    </source>
</evidence>
<comment type="caution">
    <text evidence="12">The sequence shown here is derived from an EMBL/GenBank/DDBJ whole genome shotgun (WGS) entry which is preliminary data.</text>
</comment>
<organism evidence="12 13">
    <name type="scientific">Penstemon davidsonii</name>
    <dbReference type="NCBI Taxonomy" id="160366"/>
    <lineage>
        <taxon>Eukaryota</taxon>
        <taxon>Viridiplantae</taxon>
        <taxon>Streptophyta</taxon>
        <taxon>Embryophyta</taxon>
        <taxon>Tracheophyta</taxon>
        <taxon>Spermatophyta</taxon>
        <taxon>Magnoliopsida</taxon>
        <taxon>eudicotyledons</taxon>
        <taxon>Gunneridae</taxon>
        <taxon>Pentapetalae</taxon>
        <taxon>asterids</taxon>
        <taxon>lamiids</taxon>
        <taxon>Lamiales</taxon>
        <taxon>Plantaginaceae</taxon>
        <taxon>Cheloneae</taxon>
        <taxon>Penstemon</taxon>
    </lineage>
</organism>
<evidence type="ECO:0000313" key="13">
    <source>
        <dbReference type="Proteomes" id="UP001291926"/>
    </source>
</evidence>
<evidence type="ECO:0008006" key="14">
    <source>
        <dbReference type="Google" id="ProtNLM"/>
    </source>
</evidence>
<feature type="non-terminal residue" evidence="12">
    <location>
        <position position="1"/>
    </location>
</feature>